<protein>
    <recommendedName>
        <fullName evidence="4">MARVEL domain-containing protein</fullName>
    </recommendedName>
</protein>
<evidence type="ECO:0008006" key="4">
    <source>
        <dbReference type="Google" id="ProtNLM"/>
    </source>
</evidence>
<feature type="transmembrane region" description="Helical" evidence="1">
    <location>
        <begin position="47"/>
        <end position="67"/>
    </location>
</feature>
<accession>G2QX28</accession>
<proteinExistence type="predicted"/>
<dbReference type="HOGENOM" id="CLU_099909_2_0_1"/>
<evidence type="ECO:0000313" key="2">
    <source>
        <dbReference type="EMBL" id="AEO64795.1"/>
    </source>
</evidence>
<keyword evidence="1" id="KW-1133">Transmembrane helix</keyword>
<gene>
    <name evidence="2" type="ORF">THITE_2111142</name>
</gene>
<feature type="transmembrane region" description="Helical" evidence="1">
    <location>
        <begin position="12"/>
        <end position="38"/>
    </location>
</feature>
<feature type="transmembrane region" description="Helical" evidence="1">
    <location>
        <begin position="73"/>
        <end position="91"/>
    </location>
</feature>
<organism evidence="2 3">
    <name type="scientific">Thermothielavioides terrestris (strain ATCC 38088 / NRRL 8126)</name>
    <name type="common">Thielavia terrestris</name>
    <dbReference type="NCBI Taxonomy" id="578455"/>
    <lineage>
        <taxon>Eukaryota</taxon>
        <taxon>Fungi</taxon>
        <taxon>Dikarya</taxon>
        <taxon>Ascomycota</taxon>
        <taxon>Pezizomycotina</taxon>
        <taxon>Sordariomycetes</taxon>
        <taxon>Sordariomycetidae</taxon>
        <taxon>Sordariales</taxon>
        <taxon>Chaetomiaceae</taxon>
        <taxon>Thermothielavioides</taxon>
        <taxon>Thermothielavioides terrestris</taxon>
    </lineage>
</organism>
<reference evidence="2 3" key="1">
    <citation type="journal article" date="2011" name="Nat. Biotechnol.">
        <title>Comparative genomic analysis of the thermophilic biomass-degrading fungi Myceliophthora thermophila and Thielavia terrestris.</title>
        <authorList>
            <person name="Berka R.M."/>
            <person name="Grigoriev I.V."/>
            <person name="Otillar R."/>
            <person name="Salamov A."/>
            <person name="Grimwood J."/>
            <person name="Reid I."/>
            <person name="Ishmael N."/>
            <person name="John T."/>
            <person name="Darmond C."/>
            <person name="Moisan M.-C."/>
            <person name="Henrissat B."/>
            <person name="Coutinho P.M."/>
            <person name="Lombard V."/>
            <person name="Natvig D.O."/>
            <person name="Lindquist E."/>
            <person name="Schmutz J."/>
            <person name="Lucas S."/>
            <person name="Harris P."/>
            <person name="Powlowski J."/>
            <person name="Bellemare A."/>
            <person name="Taylor D."/>
            <person name="Butler G."/>
            <person name="de Vries R.P."/>
            <person name="Allijn I.E."/>
            <person name="van den Brink J."/>
            <person name="Ushinsky S."/>
            <person name="Storms R."/>
            <person name="Powell A.J."/>
            <person name="Paulsen I.T."/>
            <person name="Elbourne L.D.H."/>
            <person name="Baker S.E."/>
            <person name="Magnuson J."/>
            <person name="LaBoissiere S."/>
            <person name="Clutterbuck A.J."/>
            <person name="Martinez D."/>
            <person name="Wogulis M."/>
            <person name="de Leon A.L."/>
            <person name="Rey M.W."/>
            <person name="Tsang A."/>
        </authorList>
    </citation>
    <scope>NUCLEOTIDE SEQUENCE [LARGE SCALE GENOMIC DNA]</scope>
    <source>
        <strain evidence="3">ATCC 38088 / NRRL 8126</strain>
    </source>
</reference>
<dbReference type="Proteomes" id="UP000008181">
    <property type="component" value="Chromosome 1"/>
</dbReference>
<keyword evidence="1" id="KW-0472">Membrane</keyword>
<dbReference type="eggNOG" id="ENOG502R8EF">
    <property type="taxonomic scope" value="Eukaryota"/>
</dbReference>
<dbReference type="PANTHER" id="PTHR39608">
    <property type="entry name" value="INTEGRAL MEMBRANE PROTEIN (AFU_ORTHOLOGUE AFUA_5G08640)"/>
    <property type="match status" value="1"/>
</dbReference>
<keyword evidence="1" id="KW-0812">Transmembrane</keyword>
<feature type="transmembrane region" description="Helical" evidence="1">
    <location>
        <begin position="103"/>
        <end position="124"/>
    </location>
</feature>
<evidence type="ECO:0000313" key="3">
    <source>
        <dbReference type="Proteomes" id="UP000008181"/>
    </source>
</evidence>
<dbReference type="OrthoDB" id="20872at2759"/>
<dbReference type="RefSeq" id="XP_003651131.1">
    <property type="nucleotide sequence ID" value="XM_003651083.1"/>
</dbReference>
<dbReference type="KEGG" id="ttt:THITE_2111142"/>
<sequence>MVRGGTRARTGLSLFLLASSALVWISAVIVMGILAYLVSKDRGGDHIIYELVIAVLTTAFYLLAFFFSAYPGHVMMFNLIFSYLWIVAVSFTASDWSYSHDALLLTAEAFSFIAFFFLFFNVLYDWHYGFNLGGARPRAVV</sequence>
<evidence type="ECO:0000256" key="1">
    <source>
        <dbReference type="SAM" id="Phobius"/>
    </source>
</evidence>
<dbReference type="AlphaFoldDB" id="G2QX28"/>
<dbReference type="EMBL" id="CP003009">
    <property type="protein sequence ID" value="AEO64795.1"/>
    <property type="molecule type" value="Genomic_DNA"/>
</dbReference>
<keyword evidence="3" id="KW-1185">Reference proteome</keyword>
<dbReference type="PANTHER" id="PTHR39608:SF2">
    <property type="entry name" value="MARVEL DOMAIN-CONTAINING PROTEIN"/>
    <property type="match status" value="1"/>
</dbReference>
<name>G2QX28_THETT</name>
<dbReference type="GeneID" id="11521414"/>